<dbReference type="InterPro" id="IPR000182">
    <property type="entry name" value="GNAT_dom"/>
</dbReference>
<accession>A0A1X9LL56</accession>
<dbReference type="PROSITE" id="PS51186">
    <property type="entry name" value="GNAT"/>
    <property type="match status" value="1"/>
</dbReference>
<dbReference type="InterPro" id="IPR051908">
    <property type="entry name" value="Ribosomal_N-acetyltransferase"/>
</dbReference>
<dbReference type="AlphaFoldDB" id="A0A1X9LL56"/>
<protein>
    <submittedName>
        <fullName evidence="1">Uncharacterized protein</fullName>
    </submittedName>
</protein>
<sequence>MALFTHDLGDGYDLALRDTSTVDAVFALTVANIDRLRLWEPWAQHEPTREATVAFTVASLHALAEGTEVPCVIRYQGEPVGTISLRIRTFTSVAEIGYWIDEAHEGRGVVTRATRALVDHAFDDLGLARVELHTAAHNARSRGVAERLGFVREGTMRSAHPVGDERHDMDLYALLPSDRT</sequence>
<gene>
    <name evidence="1" type="ORF">B5808_12275</name>
</gene>
<dbReference type="GO" id="GO:0008999">
    <property type="term" value="F:protein-N-terminal-alanine acetyltransferase activity"/>
    <property type="evidence" value="ECO:0007669"/>
    <property type="project" value="TreeGrafter"/>
</dbReference>
<dbReference type="GO" id="GO:0005737">
    <property type="term" value="C:cytoplasm"/>
    <property type="evidence" value="ECO:0007669"/>
    <property type="project" value="TreeGrafter"/>
</dbReference>
<name>A0A1X9LL56_9MICO</name>
<evidence type="ECO:0000313" key="2">
    <source>
        <dbReference type="Proteomes" id="UP000192775"/>
    </source>
</evidence>
<dbReference type="InterPro" id="IPR016181">
    <property type="entry name" value="Acyl_CoA_acyltransferase"/>
</dbReference>
<dbReference type="SUPFAM" id="SSF55729">
    <property type="entry name" value="Acyl-CoA N-acyltransferases (Nat)"/>
    <property type="match status" value="1"/>
</dbReference>
<evidence type="ECO:0000313" key="1">
    <source>
        <dbReference type="EMBL" id="ARJ05913.1"/>
    </source>
</evidence>
<organism evidence="1 2">
    <name type="scientific">Cnuibacter physcomitrellae</name>
    <dbReference type="NCBI Taxonomy" id="1619308"/>
    <lineage>
        <taxon>Bacteria</taxon>
        <taxon>Bacillati</taxon>
        <taxon>Actinomycetota</taxon>
        <taxon>Actinomycetes</taxon>
        <taxon>Micrococcales</taxon>
        <taxon>Microbacteriaceae</taxon>
        <taxon>Cnuibacter</taxon>
    </lineage>
</organism>
<dbReference type="CDD" id="cd04301">
    <property type="entry name" value="NAT_SF"/>
    <property type="match status" value="1"/>
</dbReference>
<dbReference type="RefSeq" id="WP_085020051.1">
    <property type="nucleotide sequence ID" value="NZ_BMHD01000001.1"/>
</dbReference>
<dbReference type="Pfam" id="PF13302">
    <property type="entry name" value="Acetyltransf_3"/>
    <property type="match status" value="1"/>
</dbReference>
<reference evidence="1 2" key="1">
    <citation type="submission" date="2017-04" db="EMBL/GenBank/DDBJ databases">
        <authorList>
            <person name="Afonso C.L."/>
            <person name="Miller P.J."/>
            <person name="Scott M.A."/>
            <person name="Spackman E."/>
            <person name="Goraichik I."/>
            <person name="Dimitrov K.M."/>
            <person name="Suarez D.L."/>
            <person name="Swayne D.E."/>
        </authorList>
    </citation>
    <scope>NUCLEOTIDE SEQUENCE [LARGE SCALE GENOMIC DNA]</scope>
    <source>
        <strain evidence="2">XA(T)</strain>
    </source>
</reference>
<dbReference type="EMBL" id="CP020715">
    <property type="protein sequence ID" value="ARJ05913.1"/>
    <property type="molecule type" value="Genomic_DNA"/>
</dbReference>
<dbReference type="GO" id="GO:1990189">
    <property type="term" value="F:protein N-terminal-serine acetyltransferase activity"/>
    <property type="evidence" value="ECO:0007669"/>
    <property type="project" value="TreeGrafter"/>
</dbReference>
<dbReference type="Gene3D" id="3.40.630.30">
    <property type="match status" value="1"/>
</dbReference>
<dbReference type="PANTHER" id="PTHR43441">
    <property type="entry name" value="RIBOSOMAL-PROTEIN-SERINE ACETYLTRANSFERASE"/>
    <property type="match status" value="1"/>
</dbReference>
<dbReference type="PANTHER" id="PTHR43441:SF10">
    <property type="entry name" value="ACETYLTRANSFERASE"/>
    <property type="match status" value="1"/>
</dbReference>
<proteinExistence type="predicted"/>
<dbReference type="Proteomes" id="UP000192775">
    <property type="component" value="Chromosome"/>
</dbReference>
<keyword evidence="2" id="KW-1185">Reference proteome</keyword>
<dbReference type="STRING" id="1619308.B5808_12275"/>
<dbReference type="KEGG" id="cphy:B5808_12275"/>